<dbReference type="InterPro" id="IPR006566">
    <property type="entry name" value="FBD"/>
</dbReference>
<reference evidence="2 3" key="1">
    <citation type="submission" date="2020-12" db="EMBL/GenBank/DDBJ databases">
        <title>Concerted genomic and epigenomic changes stabilize Arabidopsis allopolyploids.</title>
        <authorList>
            <person name="Chen Z."/>
        </authorList>
    </citation>
    <scope>NUCLEOTIDE SEQUENCE [LARGE SCALE GENOMIC DNA]</scope>
    <source>
        <strain evidence="2">As9502</strain>
        <tissue evidence="2">Leaf</tissue>
    </source>
</reference>
<dbReference type="AlphaFoldDB" id="A0A8T1YP66"/>
<organism evidence="2 3">
    <name type="scientific">Arabidopsis suecica</name>
    <name type="common">Swedish thale-cress</name>
    <name type="synonym">Cardaminopsis suecica</name>
    <dbReference type="NCBI Taxonomy" id="45249"/>
    <lineage>
        <taxon>Eukaryota</taxon>
        <taxon>Viridiplantae</taxon>
        <taxon>Streptophyta</taxon>
        <taxon>Embryophyta</taxon>
        <taxon>Tracheophyta</taxon>
        <taxon>Spermatophyta</taxon>
        <taxon>Magnoliopsida</taxon>
        <taxon>eudicotyledons</taxon>
        <taxon>Gunneridae</taxon>
        <taxon>Pentapetalae</taxon>
        <taxon>rosids</taxon>
        <taxon>malvids</taxon>
        <taxon>Brassicales</taxon>
        <taxon>Brassicaceae</taxon>
        <taxon>Camelineae</taxon>
        <taxon>Arabidopsis</taxon>
    </lineage>
</organism>
<dbReference type="InterPro" id="IPR001810">
    <property type="entry name" value="F-box_dom"/>
</dbReference>
<keyword evidence="3" id="KW-1185">Reference proteome</keyword>
<dbReference type="InterPro" id="IPR053781">
    <property type="entry name" value="F-box_AtFBL13-like"/>
</dbReference>
<name>A0A8T1YP66_ARASU</name>
<dbReference type="Pfam" id="PF00646">
    <property type="entry name" value="F-box"/>
    <property type="match status" value="1"/>
</dbReference>
<feature type="domain" description="FBD" evidence="1">
    <location>
        <begin position="344"/>
        <end position="390"/>
    </location>
</feature>
<sequence length="390" mass="44652">MSSICELSDDLLVKILSLLKTKEAVATSFLSKRWVYLWKMVPRLDYGTPLYPTGSDFVNNFLLLSKAPVLETMHLRLGDDCEPEEHERWVDIAVARHVRVLELIHYRCQFKPMPCPKSLFTCKGLVTLRLQQVMIWDIPSTIFLQSLKTLSLVCVEFLSGDEHVHRLLSACPVLETLIVRRWLVDCVTIFTIAIPSLQSLHILRRPDFSGTTDGREYVVSTPSLKTLKVLDKFSRFRSLVKMPKLVNAEIKIRQEDSAKIMGCLTSSKYLSLCLTSAGSVLMAKSCEFLCQLEYLELCTKCSSDWLCLLLSHSPKLRVLRLNNRNCGMYRDFEAQWKQPSCVPECLVSSLETVEWIGYKKTEAEKEAAIYILEMASHLKRMTLYPNKSPI</sequence>
<evidence type="ECO:0000259" key="1">
    <source>
        <dbReference type="SMART" id="SM00579"/>
    </source>
</evidence>
<dbReference type="Pfam" id="PF08387">
    <property type="entry name" value="FBD"/>
    <property type="match status" value="1"/>
</dbReference>
<dbReference type="PANTHER" id="PTHR31900:SF34">
    <property type="entry name" value="EMB|CAB62440.1-RELATED"/>
    <property type="match status" value="1"/>
</dbReference>
<gene>
    <name evidence="2" type="ORF">ISN44_As12g030020</name>
</gene>
<dbReference type="Proteomes" id="UP000694251">
    <property type="component" value="Chromosome 12"/>
</dbReference>
<dbReference type="CDD" id="cd22160">
    <property type="entry name" value="F-box_AtFBL13-like"/>
    <property type="match status" value="1"/>
</dbReference>
<comment type="caution">
    <text evidence="2">The sequence shown here is derived from an EMBL/GenBank/DDBJ whole genome shotgun (WGS) entry which is preliminary data.</text>
</comment>
<evidence type="ECO:0000313" key="3">
    <source>
        <dbReference type="Proteomes" id="UP000694251"/>
    </source>
</evidence>
<dbReference type="InterPro" id="IPR055411">
    <property type="entry name" value="LRR_FXL15/At3g58940/PEG3-like"/>
</dbReference>
<dbReference type="OrthoDB" id="1029133at2759"/>
<dbReference type="InterPro" id="IPR050232">
    <property type="entry name" value="FBL13/AtMIF1-like"/>
</dbReference>
<dbReference type="Pfam" id="PF24758">
    <property type="entry name" value="LRR_At5g56370"/>
    <property type="match status" value="1"/>
</dbReference>
<dbReference type="EMBL" id="JAEFBJ010000012">
    <property type="protein sequence ID" value="KAG7547792.1"/>
    <property type="molecule type" value="Genomic_DNA"/>
</dbReference>
<evidence type="ECO:0000313" key="2">
    <source>
        <dbReference type="EMBL" id="KAG7547792.1"/>
    </source>
</evidence>
<proteinExistence type="predicted"/>
<dbReference type="PANTHER" id="PTHR31900">
    <property type="entry name" value="F-BOX/RNI SUPERFAMILY PROTEIN-RELATED"/>
    <property type="match status" value="1"/>
</dbReference>
<dbReference type="SMART" id="SM00579">
    <property type="entry name" value="FBD"/>
    <property type="match status" value="1"/>
</dbReference>
<protein>
    <submittedName>
        <fullName evidence="2">FBD domain</fullName>
    </submittedName>
</protein>
<accession>A0A8T1YP66</accession>